<dbReference type="GO" id="GO:0003676">
    <property type="term" value="F:nucleic acid binding"/>
    <property type="evidence" value="ECO:0007669"/>
    <property type="project" value="InterPro"/>
</dbReference>
<gene>
    <name evidence="2" type="ORF">PR001_g29688</name>
</gene>
<dbReference type="AlphaFoldDB" id="A0A6A3GZ88"/>
<dbReference type="Pfam" id="PF03184">
    <property type="entry name" value="DDE_1"/>
    <property type="match status" value="1"/>
</dbReference>
<sequence>MHQRGEDGHKGIFAAAVDEIFNSRTRNANIAKAMDWFRKKTTLLEAKRGSTTLSARRQDGRKRVNLRVLPGRGRRRSKWVTWLYNHLVDEFDRLRKAGLKFDAPLLRQLALRILRTQGDGYDNDSVDSKGALLREKVTPRWIQSFTECHNIVLRTQTGKKQVSEAKQREIEQAVASHLGKMKRGFEDGSLNEDTAENIDETHFVIDFDNGKTLGFVGEKKVKYADVVSGGEGMTMVVRISGGPGARILPPTMIFMNKGSSYPIRGVKDDTPGVCYRTGPKGWMDKRGFREFLGERRSMSADRLGRVKTIFLDNCSSHLSEAECKTELTKLNARLKFFPANATDLCQPADSFVIAKIKDVWARKWNEKKFDLIEDEQWQDSIRKDGAWSGKLKNPGKNFFLKLAAEAVREVNSKRDKKGLNYARKAMIRCGLSLDVDGTWNIEQLFPHLKEIIHKYPDHFADKVSSSSDEADNEDNEAVVEAVIGTLPDGGLYLDL</sequence>
<evidence type="ECO:0000259" key="1">
    <source>
        <dbReference type="Pfam" id="PF03184"/>
    </source>
</evidence>
<name>A0A6A3GZ88_9STRA</name>
<reference evidence="2 3" key="1">
    <citation type="submission" date="2018-09" db="EMBL/GenBank/DDBJ databases">
        <title>Genomic investigation of the strawberry pathogen Phytophthora fragariae indicates pathogenicity is determined by transcriptional variation in three key races.</title>
        <authorList>
            <person name="Adams T.M."/>
            <person name="Armitage A.D."/>
            <person name="Sobczyk M.K."/>
            <person name="Bates H.J."/>
            <person name="Dunwell J.M."/>
            <person name="Nellist C.F."/>
            <person name="Harrison R.J."/>
        </authorList>
    </citation>
    <scope>NUCLEOTIDE SEQUENCE [LARGE SCALE GENOMIC DNA]</scope>
    <source>
        <strain evidence="2 3">SCRP249</strain>
    </source>
</reference>
<comment type="caution">
    <text evidence="2">The sequence shown here is derived from an EMBL/GenBank/DDBJ whole genome shotgun (WGS) entry which is preliminary data.</text>
</comment>
<dbReference type="Proteomes" id="UP000429607">
    <property type="component" value="Unassembled WGS sequence"/>
</dbReference>
<protein>
    <recommendedName>
        <fullName evidence="1">DDE-1 domain-containing protein</fullName>
    </recommendedName>
</protein>
<evidence type="ECO:0000313" key="2">
    <source>
        <dbReference type="EMBL" id="KAE8962496.1"/>
    </source>
</evidence>
<dbReference type="EMBL" id="QXFV01006107">
    <property type="protein sequence ID" value="KAE8962496.1"/>
    <property type="molecule type" value="Genomic_DNA"/>
</dbReference>
<evidence type="ECO:0000313" key="3">
    <source>
        <dbReference type="Proteomes" id="UP000429607"/>
    </source>
</evidence>
<feature type="domain" description="DDE-1" evidence="1">
    <location>
        <begin position="244"/>
        <end position="412"/>
    </location>
</feature>
<proteinExistence type="predicted"/>
<dbReference type="InterPro" id="IPR004875">
    <property type="entry name" value="DDE_SF_endonuclease_dom"/>
</dbReference>
<accession>A0A6A3GZ88</accession>
<organism evidence="2 3">
    <name type="scientific">Phytophthora rubi</name>
    <dbReference type="NCBI Taxonomy" id="129364"/>
    <lineage>
        <taxon>Eukaryota</taxon>
        <taxon>Sar</taxon>
        <taxon>Stramenopiles</taxon>
        <taxon>Oomycota</taxon>
        <taxon>Peronosporomycetes</taxon>
        <taxon>Peronosporales</taxon>
        <taxon>Peronosporaceae</taxon>
        <taxon>Phytophthora</taxon>
    </lineage>
</organism>